<dbReference type="SUPFAM" id="SSF55961">
    <property type="entry name" value="Bet v1-like"/>
    <property type="match status" value="1"/>
</dbReference>
<dbReference type="Gene3D" id="3.30.530.20">
    <property type="match status" value="1"/>
</dbReference>
<evidence type="ECO:0000313" key="1">
    <source>
        <dbReference type="EMBL" id="GHO41852.1"/>
    </source>
</evidence>
<name>A0A8J3HQC6_9CHLR</name>
<protein>
    <submittedName>
        <fullName evidence="1">Polyketide cyclase</fullName>
    </submittedName>
</protein>
<dbReference type="Pfam" id="PF10604">
    <property type="entry name" value="Polyketide_cyc2"/>
    <property type="match status" value="1"/>
</dbReference>
<dbReference type="RefSeq" id="WP_220191477.1">
    <property type="nucleotide sequence ID" value="NZ_BNJF01000001.1"/>
</dbReference>
<proteinExistence type="predicted"/>
<sequence>MARSYYSTVFEQPADQVWARIRDFNDDRWSGEVAKSASENGKSGSTVGTIRVHEFSGKTARSDLQAYSETERFFTYGFVGTPPIPVKNYQATLRVTPIIDGNRAFVEWCATFDCAEVERDHWMKHLMDSFARWLAALCKECS</sequence>
<dbReference type="EMBL" id="BNJF01000001">
    <property type="protein sequence ID" value="GHO41852.1"/>
    <property type="molecule type" value="Genomic_DNA"/>
</dbReference>
<dbReference type="PANTHER" id="PTHR39332">
    <property type="entry name" value="BLL4707 PROTEIN"/>
    <property type="match status" value="1"/>
</dbReference>
<dbReference type="PANTHER" id="PTHR39332:SF7">
    <property type="entry name" value="SRPBCC FAMILY PROTEIN"/>
    <property type="match status" value="1"/>
</dbReference>
<dbReference type="InterPro" id="IPR019587">
    <property type="entry name" value="Polyketide_cyclase/dehydratase"/>
</dbReference>
<organism evidence="1 2">
    <name type="scientific">Ktedonospora formicarum</name>
    <dbReference type="NCBI Taxonomy" id="2778364"/>
    <lineage>
        <taxon>Bacteria</taxon>
        <taxon>Bacillati</taxon>
        <taxon>Chloroflexota</taxon>
        <taxon>Ktedonobacteria</taxon>
        <taxon>Ktedonobacterales</taxon>
        <taxon>Ktedonobacteraceae</taxon>
        <taxon>Ktedonospora</taxon>
    </lineage>
</organism>
<reference evidence="1" key="1">
    <citation type="submission" date="2020-10" db="EMBL/GenBank/DDBJ databases">
        <title>Taxonomic study of unclassified bacteria belonging to the class Ktedonobacteria.</title>
        <authorList>
            <person name="Yabe S."/>
            <person name="Wang C.M."/>
            <person name="Zheng Y."/>
            <person name="Sakai Y."/>
            <person name="Cavaletti L."/>
            <person name="Monciardini P."/>
            <person name="Donadio S."/>
        </authorList>
    </citation>
    <scope>NUCLEOTIDE SEQUENCE</scope>
    <source>
        <strain evidence="1">SOSP1-1</strain>
    </source>
</reference>
<dbReference type="CDD" id="cd07821">
    <property type="entry name" value="PYR_PYL_RCAR_like"/>
    <property type="match status" value="1"/>
</dbReference>
<keyword evidence="2" id="KW-1185">Reference proteome</keyword>
<accession>A0A8J3HQC6</accession>
<dbReference type="InterPro" id="IPR023393">
    <property type="entry name" value="START-like_dom_sf"/>
</dbReference>
<comment type="caution">
    <text evidence="1">The sequence shown here is derived from an EMBL/GenBank/DDBJ whole genome shotgun (WGS) entry which is preliminary data.</text>
</comment>
<evidence type="ECO:0000313" key="2">
    <source>
        <dbReference type="Proteomes" id="UP000612362"/>
    </source>
</evidence>
<dbReference type="AlphaFoldDB" id="A0A8J3HQC6"/>
<dbReference type="Proteomes" id="UP000612362">
    <property type="component" value="Unassembled WGS sequence"/>
</dbReference>
<gene>
    <name evidence="1" type="ORF">KSX_00150</name>
</gene>